<feature type="transmembrane region" description="Helical" evidence="1">
    <location>
        <begin position="9"/>
        <end position="29"/>
    </location>
</feature>
<evidence type="ECO:0000313" key="3">
    <source>
        <dbReference type="EMBL" id="SHF03273.1"/>
    </source>
</evidence>
<dbReference type="Proteomes" id="UP000184114">
    <property type="component" value="Unassembled WGS sequence"/>
</dbReference>
<gene>
    <name evidence="3" type="ORF">SAMN02745784_02593</name>
</gene>
<evidence type="ECO:0000313" key="4">
    <source>
        <dbReference type="Proteomes" id="UP000184114"/>
    </source>
</evidence>
<feature type="transmembrane region" description="Helical" evidence="1">
    <location>
        <begin position="76"/>
        <end position="93"/>
    </location>
</feature>
<protein>
    <submittedName>
        <fullName evidence="3">Putative membrane protein</fullName>
    </submittedName>
</protein>
<evidence type="ECO:0000259" key="2">
    <source>
        <dbReference type="Pfam" id="PF21537"/>
    </source>
</evidence>
<keyword evidence="1" id="KW-0812">Transmembrane</keyword>
<dbReference type="PANTHER" id="PTHR40047:SF1">
    <property type="entry name" value="UPF0703 PROTEIN YCGQ"/>
    <property type="match status" value="1"/>
</dbReference>
<evidence type="ECO:0000256" key="1">
    <source>
        <dbReference type="SAM" id="Phobius"/>
    </source>
</evidence>
<dbReference type="AlphaFoldDB" id="A0A1M4YCH8"/>
<accession>A0A1M4YCH8</accession>
<dbReference type="NCBIfam" id="TIGR03943">
    <property type="entry name" value="TIGR03943 family putative permease subunit"/>
    <property type="match status" value="1"/>
</dbReference>
<organism evidence="3 4">
    <name type="scientific">Tissierella praeacuta DSM 18095</name>
    <dbReference type="NCBI Taxonomy" id="1123404"/>
    <lineage>
        <taxon>Bacteria</taxon>
        <taxon>Bacillati</taxon>
        <taxon>Bacillota</taxon>
        <taxon>Tissierellia</taxon>
        <taxon>Tissierellales</taxon>
        <taxon>Tissierellaceae</taxon>
        <taxon>Tissierella</taxon>
    </lineage>
</organism>
<dbReference type="InterPro" id="IPR052955">
    <property type="entry name" value="UPF0703_membrane_permease"/>
</dbReference>
<feature type="domain" description="DUF1980" evidence="2">
    <location>
        <begin position="144"/>
        <end position="268"/>
    </location>
</feature>
<dbReference type="InterPro" id="IPR015402">
    <property type="entry name" value="DUF1980"/>
</dbReference>
<dbReference type="EMBL" id="FQTY01000016">
    <property type="protein sequence ID" value="SHF03273.1"/>
    <property type="molecule type" value="Genomic_DNA"/>
</dbReference>
<name>A0A1M4YCH8_9FIRM</name>
<dbReference type="InterPro" id="IPR048447">
    <property type="entry name" value="DUF1980_C"/>
</dbReference>
<keyword evidence="1" id="KW-0472">Membrane</keyword>
<reference evidence="4" key="1">
    <citation type="submission" date="2016-11" db="EMBL/GenBank/DDBJ databases">
        <authorList>
            <person name="Varghese N."/>
            <person name="Submissions S."/>
        </authorList>
    </citation>
    <scope>NUCLEOTIDE SEQUENCE [LARGE SCALE GENOMIC DNA]</scope>
    <source>
        <strain evidence="4">DSM 18095</strain>
    </source>
</reference>
<dbReference type="GeneID" id="90995849"/>
<sequence length="269" mass="31310">MRIKINHRINLEIILKLVFLFGFTAFYFITIKENTVSNYVHPRIIPYMCFAIISFLFIALFMVSEIFRIRKKNTQIGRYIIFLLPVLTAFILPPKSIVFSSDKLSNIKSVDRKISKTYEENETDKSTSSEIFSIYSDIIDDKESSIYLEDGKIILNEDNFINWIDELYINSDRYEGNTIELIGFVLKNNEFKQNEFVIARSMMVCCAADTQAIGFLCNYDKASQLEKGSWIKINGEINIIDNDDDRIPLIDIQSIKGVDKPENEFIYPY</sequence>
<proteinExistence type="predicted"/>
<feature type="transmembrane region" description="Helical" evidence="1">
    <location>
        <begin position="44"/>
        <end position="64"/>
    </location>
</feature>
<keyword evidence="4" id="KW-1185">Reference proteome</keyword>
<dbReference type="Pfam" id="PF21537">
    <property type="entry name" value="DUF1980_C"/>
    <property type="match status" value="1"/>
</dbReference>
<dbReference type="RefSeq" id="WP_072976988.1">
    <property type="nucleotide sequence ID" value="NZ_FQTY01000016.1"/>
</dbReference>
<dbReference type="STRING" id="1123404.SAMN02745784_02593"/>
<keyword evidence="1" id="KW-1133">Transmembrane helix</keyword>
<dbReference type="PANTHER" id="PTHR40047">
    <property type="entry name" value="UPF0703 PROTEIN YCGQ"/>
    <property type="match status" value="1"/>
</dbReference>